<dbReference type="RefSeq" id="WP_377094875.1">
    <property type="nucleotide sequence ID" value="NZ_JBHSJM010000001.1"/>
</dbReference>
<keyword evidence="3" id="KW-1185">Reference proteome</keyword>
<evidence type="ECO:0000313" key="2">
    <source>
        <dbReference type="EMBL" id="MFD2275130.1"/>
    </source>
</evidence>
<feature type="transmembrane region" description="Helical" evidence="1">
    <location>
        <begin position="5"/>
        <end position="23"/>
    </location>
</feature>
<dbReference type="Proteomes" id="UP001597297">
    <property type="component" value="Unassembled WGS sequence"/>
</dbReference>
<comment type="caution">
    <text evidence="2">The sequence shown here is derived from an EMBL/GenBank/DDBJ whole genome shotgun (WGS) entry which is preliminary data.</text>
</comment>
<accession>A0ABW5DZU7</accession>
<evidence type="ECO:0000256" key="1">
    <source>
        <dbReference type="SAM" id="Phobius"/>
    </source>
</evidence>
<gene>
    <name evidence="2" type="ORF">ACFSQZ_01495</name>
</gene>
<keyword evidence="1" id="KW-0812">Transmembrane</keyword>
<organism evidence="2 3">
    <name type="scientific">Rubritalea spongiae</name>
    <dbReference type="NCBI Taxonomy" id="430797"/>
    <lineage>
        <taxon>Bacteria</taxon>
        <taxon>Pseudomonadati</taxon>
        <taxon>Verrucomicrobiota</taxon>
        <taxon>Verrucomicrobiia</taxon>
        <taxon>Verrucomicrobiales</taxon>
        <taxon>Rubritaleaceae</taxon>
        <taxon>Rubritalea</taxon>
    </lineage>
</organism>
<name>A0ABW5DZU7_9BACT</name>
<evidence type="ECO:0008006" key="4">
    <source>
        <dbReference type="Google" id="ProtNLM"/>
    </source>
</evidence>
<protein>
    <recommendedName>
        <fullName evidence="4">DUF2269 family protein</fullName>
    </recommendedName>
</protein>
<keyword evidence="1" id="KW-1133">Transmembrane helix</keyword>
<dbReference type="EMBL" id="JBHUJC010000003">
    <property type="protein sequence ID" value="MFD2275130.1"/>
    <property type="molecule type" value="Genomic_DNA"/>
</dbReference>
<feature type="transmembrane region" description="Helical" evidence="1">
    <location>
        <begin position="29"/>
        <end position="46"/>
    </location>
</feature>
<sequence length="53" mass="5972">MIKNLLLYIHVLACIVSAGLTLWLLNDLWSVLAAMSLGVTLTYYFTKGKKSKR</sequence>
<keyword evidence="1" id="KW-0472">Membrane</keyword>
<evidence type="ECO:0000313" key="3">
    <source>
        <dbReference type="Proteomes" id="UP001597297"/>
    </source>
</evidence>
<reference evidence="3" key="1">
    <citation type="journal article" date="2019" name="Int. J. Syst. Evol. Microbiol.">
        <title>The Global Catalogue of Microorganisms (GCM) 10K type strain sequencing project: providing services to taxonomists for standard genome sequencing and annotation.</title>
        <authorList>
            <consortium name="The Broad Institute Genomics Platform"/>
            <consortium name="The Broad Institute Genome Sequencing Center for Infectious Disease"/>
            <person name="Wu L."/>
            <person name="Ma J."/>
        </authorList>
    </citation>
    <scope>NUCLEOTIDE SEQUENCE [LARGE SCALE GENOMIC DNA]</scope>
    <source>
        <strain evidence="3">JCM 16545</strain>
    </source>
</reference>
<proteinExistence type="predicted"/>